<sequence length="503" mass="58111">MKETPSKTKRTNTKAAEYNLFEIIRNYTMVTFCAAFPLKCPEPAQWALRANGHCTDPSKYFCLKNDLINGYSENCTRSDFQQPGRKAVLRGGIDADECSEERFQPFPLKFYTNVSTHCLFLKSLCNEEGQVVYENGNRNTDTTCRCDYRRGYDFLVKPNNPCFCKPSHEDCSCYLKTCSNSSYILSTDYDCIHKTDLSLVTQYRTITDENVISGRRLDITESVPLEDNISFLVIREPQPEIRLIEGAPLNLQYNIPTKRFRLRFFKDRKYIGESLNARQNVFRKKKVTLEDQGVYYAKLYFIKSSITHVNVDSMFTSEFNPLYCIEGETLCLKCSVYSEDIDVEWFKKNPEMFKKEKINENENISIDTDGKDHAIIIKNAKLTDSGYYIIIAGNVQKQLKVTVKAFFKRPLEDTKIMEGIDVSFECEAEKPYSVEWFKDNNRISLSSKFKISKLDNNVHKLTILKTELEDKGKYRIQIKDKSTVSTAADLDVKGNSILQFLVL</sequence>
<accession>A0A6J8B5F2</accession>
<dbReference type="Gene3D" id="2.60.40.10">
    <property type="entry name" value="Immunoglobulins"/>
    <property type="match status" value="2"/>
</dbReference>
<dbReference type="InterPro" id="IPR052385">
    <property type="entry name" value="Obscurin/Obscurin-like_Reg"/>
</dbReference>
<evidence type="ECO:0000256" key="3">
    <source>
        <dbReference type="ARBA" id="ARBA00022553"/>
    </source>
</evidence>
<protein>
    <submittedName>
        <fullName evidence="6">TTN</fullName>
        <ecNumber evidence="6">2.7.11.1</ecNumber>
    </submittedName>
</protein>
<evidence type="ECO:0000256" key="2">
    <source>
        <dbReference type="ARBA" id="ARBA00022490"/>
    </source>
</evidence>
<dbReference type="PROSITE" id="PS50835">
    <property type="entry name" value="IG_LIKE"/>
    <property type="match status" value="1"/>
</dbReference>
<evidence type="ECO:0000256" key="1">
    <source>
        <dbReference type="ARBA" id="ARBA00004496"/>
    </source>
</evidence>
<evidence type="ECO:0000313" key="7">
    <source>
        <dbReference type="Proteomes" id="UP000507470"/>
    </source>
</evidence>
<dbReference type="InterPro" id="IPR007110">
    <property type="entry name" value="Ig-like_dom"/>
</dbReference>
<dbReference type="InterPro" id="IPR013783">
    <property type="entry name" value="Ig-like_fold"/>
</dbReference>
<keyword evidence="4" id="KW-1015">Disulfide bond</keyword>
<dbReference type="OrthoDB" id="6115582at2759"/>
<name>A0A6J8B5F2_MYTCO</name>
<evidence type="ECO:0000256" key="4">
    <source>
        <dbReference type="ARBA" id="ARBA00023157"/>
    </source>
</evidence>
<dbReference type="Proteomes" id="UP000507470">
    <property type="component" value="Unassembled WGS sequence"/>
</dbReference>
<gene>
    <name evidence="6" type="ORF">MCOR_15250</name>
</gene>
<comment type="subcellular location">
    <subcellularLocation>
        <location evidence="1">Cytoplasm</location>
    </subcellularLocation>
</comment>
<dbReference type="InterPro" id="IPR003599">
    <property type="entry name" value="Ig_sub"/>
</dbReference>
<dbReference type="InterPro" id="IPR036179">
    <property type="entry name" value="Ig-like_dom_sf"/>
</dbReference>
<evidence type="ECO:0000313" key="6">
    <source>
        <dbReference type="EMBL" id="CAC5379158.1"/>
    </source>
</evidence>
<dbReference type="InterPro" id="IPR013098">
    <property type="entry name" value="Ig_I-set"/>
</dbReference>
<dbReference type="PANTHER" id="PTHR35971">
    <property type="entry name" value="SI:DKEY-31G6.6"/>
    <property type="match status" value="1"/>
</dbReference>
<dbReference type="SUPFAM" id="SSF48726">
    <property type="entry name" value="Immunoglobulin"/>
    <property type="match status" value="2"/>
</dbReference>
<organism evidence="6 7">
    <name type="scientific">Mytilus coruscus</name>
    <name type="common">Sea mussel</name>
    <dbReference type="NCBI Taxonomy" id="42192"/>
    <lineage>
        <taxon>Eukaryota</taxon>
        <taxon>Metazoa</taxon>
        <taxon>Spiralia</taxon>
        <taxon>Lophotrochozoa</taxon>
        <taxon>Mollusca</taxon>
        <taxon>Bivalvia</taxon>
        <taxon>Autobranchia</taxon>
        <taxon>Pteriomorphia</taxon>
        <taxon>Mytilida</taxon>
        <taxon>Mytiloidea</taxon>
        <taxon>Mytilidae</taxon>
        <taxon>Mytilinae</taxon>
        <taxon>Mytilus</taxon>
    </lineage>
</organism>
<dbReference type="Pfam" id="PF07679">
    <property type="entry name" value="I-set"/>
    <property type="match status" value="2"/>
</dbReference>
<reference evidence="6 7" key="1">
    <citation type="submission" date="2020-06" db="EMBL/GenBank/DDBJ databases">
        <authorList>
            <person name="Li R."/>
            <person name="Bekaert M."/>
        </authorList>
    </citation>
    <scope>NUCLEOTIDE SEQUENCE [LARGE SCALE GENOMIC DNA]</scope>
    <source>
        <strain evidence="7">wild</strain>
    </source>
</reference>
<dbReference type="AlphaFoldDB" id="A0A6J8B5F2"/>
<dbReference type="GO" id="GO:0004674">
    <property type="term" value="F:protein serine/threonine kinase activity"/>
    <property type="evidence" value="ECO:0007669"/>
    <property type="project" value="UniProtKB-EC"/>
</dbReference>
<dbReference type="SMART" id="SM00409">
    <property type="entry name" value="IG"/>
    <property type="match status" value="3"/>
</dbReference>
<keyword evidence="7" id="KW-1185">Reference proteome</keyword>
<keyword evidence="6" id="KW-0808">Transferase</keyword>
<proteinExistence type="predicted"/>
<dbReference type="EC" id="2.7.11.1" evidence="6"/>
<dbReference type="PANTHER" id="PTHR35971:SF5">
    <property type="entry name" value="OBSCURIN LIKE CYTOSKELETAL ADAPTOR 1"/>
    <property type="match status" value="1"/>
</dbReference>
<evidence type="ECO:0000259" key="5">
    <source>
        <dbReference type="PROSITE" id="PS50835"/>
    </source>
</evidence>
<dbReference type="GO" id="GO:0005737">
    <property type="term" value="C:cytoplasm"/>
    <property type="evidence" value="ECO:0007669"/>
    <property type="project" value="UniProtKB-SubCell"/>
</dbReference>
<keyword evidence="3" id="KW-0597">Phosphoprotein</keyword>
<keyword evidence="2" id="KW-0963">Cytoplasm</keyword>
<feature type="domain" description="Ig-like" evidence="5">
    <location>
        <begin position="326"/>
        <end position="402"/>
    </location>
</feature>
<dbReference type="EMBL" id="CACVKT020002643">
    <property type="protein sequence ID" value="CAC5379158.1"/>
    <property type="molecule type" value="Genomic_DNA"/>
</dbReference>
<dbReference type="CDD" id="cd00096">
    <property type="entry name" value="Ig"/>
    <property type="match status" value="1"/>
</dbReference>